<dbReference type="EMBL" id="MG710484">
    <property type="protein sequence ID" value="AUO78620.1"/>
    <property type="molecule type" value="Genomic_DNA"/>
</dbReference>
<protein>
    <submittedName>
        <fullName evidence="1">Uncharacterized protein</fullName>
    </submittedName>
</protein>
<evidence type="ECO:0000313" key="2">
    <source>
        <dbReference type="Proteomes" id="UP000241870"/>
    </source>
</evidence>
<name>A0A2I6UF62_9CAUD</name>
<proteinExistence type="predicted"/>
<gene>
    <name evidence="1" type="ORF">XO27_0058</name>
</gene>
<organism evidence="1 2">
    <name type="scientific">Bacillus phage BtiUFT6.51-F</name>
    <dbReference type="NCBI Taxonomy" id="2069313"/>
    <lineage>
        <taxon>Viruses</taxon>
        <taxon>Duplodnaviria</taxon>
        <taxon>Heunggongvirae</taxon>
        <taxon>Uroviricota</taxon>
        <taxon>Caudoviricetes</taxon>
        <taxon>Camtrevirus</taxon>
        <taxon>Camtrevirus BtCS33</taxon>
    </lineage>
</organism>
<evidence type="ECO:0000313" key="1">
    <source>
        <dbReference type="EMBL" id="AUO78620.1"/>
    </source>
</evidence>
<sequence>MYSNFNEGVVCLNLKVYQIIQLPNDEMLWKQVVQKVVSMGFFPGEHKLRYCVNKDFNYENGVFVGALHEQYIPDQTSIDADREETSIENIEPWERTIFAIDFNHRKLLIQQRDYSPKNLSRTTARTRITGVLDAIWQEVFEAEFNYIMTNLFLGNEYFIKNFVEKTRVLGAKLRYNEKHGWAVTNIYDGTKFEESWKDMWNSDESHLHEIVLRARGGGDLNNSPLFKLALSPGGLEIESITYYDSQEDKPKTESRTAFDLIEVPDVTKRTEILTALHQSHKYIMENQKKLAALRAINLE</sequence>
<reference evidence="1 2" key="1">
    <citation type="submission" date="2017-12" db="EMBL/GenBank/DDBJ databases">
        <title>A new Siphoviridae phage genome found in a Brazilian Bacillus thuringiensis israelesis strain.</title>
        <authorList>
            <person name="Campos F.S."/>
            <person name="Santos G.R."/>
            <person name="Nascimento V.L."/>
            <person name="Correia R.F.T."/>
            <person name="Cangussu A.S.R."/>
            <person name="Apostolova K.H."/>
            <person name="Oliveira E."/>
            <person name="Ribeiro B.M."/>
            <person name="Aguiar R.W.S."/>
        </authorList>
    </citation>
    <scope>NUCLEOTIDE SEQUENCE [LARGE SCALE GENOMIC DNA]</scope>
</reference>
<dbReference type="Proteomes" id="UP000241870">
    <property type="component" value="Genome"/>
</dbReference>
<accession>A0A2I6UF62</accession>